<sequence>MFHCNIHAIYADYLYIIYYIC</sequence>
<evidence type="ECO:0000313" key="1">
    <source>
        <dbReference type="EMBL" id="JAH10044.1"/>
    </source>
</evidence>
<name>A0A0E9PZX3_ANGAN</name>
<dbReference type="EMBL" id="GBXM01098533">
    <property type="protein sequence ID" value="JAH10044.1"/>
    <property type="molecule type" value="Transcribed_RNA"/>
</dbReference>
<dbReference type="AlphaFoldDB" id="A0A0E9PZX3"/>
<protein>
    <submittedName>
        <fullName evidence="1">Uncharacterized protein</fullName>
    </submittedName>
</protein>
<reference evidence="1" key="2">
    <citation type="journal article" date="2015" name="Fish Shellfish Immunol.">
        <title>Early steps in the European eel (Anguilla anguilla)-Vibrio vulnificus interaction in the gills: Role of the RtxA13 toxin.</title>
        <authorList>
            <person name="Callol A."/>
            <person name="Pajuelo D."/>
            <person name="Ebbesson L."/>
            <person name="Teles M."/>
            <person name="MacKenzie S."/>
            <person name="Amaro C."/>
        </authorList>
    </citation>
    <scope>NUCLEOTIDE SEQUENCE</scope>
</reference>
<accession>A0A0E9PZX3</accession>
<reference evidence="1" key="1">
    <citation type="submission" date="2014-11" db="EMBL/GenBank/DDBJ databases">
        <authorList>
            <person name="Amaro Gonzalez C."/>
        </authorList>
    </citation>
    <scope>NUCLEOTIDE SEQUENCE</scope>
</reference>
<proteinExistence type="predicted"/>
<organism evidence="1">
    <name type="scientific">Anguilla anguilla</name>
    <name type="common">European freshwater eel</name>
    <name type="synonym">Muraena anguilla</name>
    <dbReference type="NCBI Taxonomy" id="7936"/>
    <lineage>
        <taxon>Eukaryota</taxon>
        <taxon>Metazoa</taxon>
        <taxon>Chordata</taxon>
        <taxon>Craniata</taxon>
        <taxon>Vertebrata</taxon>
        <taxon>Euteleostomi</taxon>
        <taxon>Actinopterygii</taxon>
        <taxon>Neopterygii</taxon>
        <taxon>Teleostei</taxon>
        <taxon>Anguilliformes</taxon>
        <taxon>Anguillidae</taxon>
        <taxon>Anguilla</taxon>
    </lineage>
</organism>